<dbReference type="InterPro" id="IPR026960">
    <property type="entry name" value="RVT-Znf"/>
</dbReference>
<feature type="domain" description="Reverse transcriptase zinc-binding" evidence="1">
    <location>
        <begin position="100"/>
        <end position="151"/>
    </location>
</feature>
<dbReference type="EMBL" id="CM001885">
    <property type="protein sequence ID" value="EOY13773.1"/>
    <property type="molecule type" value="Genomic_DNA"/>
</dbReference>
<dbReference type="Pfam" id="PF13966">
    <property type="entry name" value="zf-RVT"/>
    <property type="match status" value="1"/>
</dbReference>
<evidence type="ECO:0000313" key="3">
    <source>
        <dbReference type="Proteomes" id="UP000026915"/>
    </source>
</evidence>
<protein>
    <recommendedName>
        <fullName evidence="1">Reverse transcriptase zinc-binding domain-containing protein</fullName>
    </recommendedName>
</protein>
<accession>A0A061FA56</accession>
<evidence type="ECO:0000313" key="2">
    <source>
        <dbReference type="EMBL" id="EOY13773.1"/>
    </source>
</evidence>
<keyword evidence="3" id="KW-1185">Reference proteome</keyword>
<dbReference type="Proteomes" id="UP000026915">
    <property type="component" value="Chromosome 7"/>
</dbReference>
<dbReference type="Gramene" id="EOY13773">
    <property type="protein sequence ID" value="EOY13773"/>
    <property type="gene ID" value="TCM_032418"/>
</dbReference>
<gene>
    <name evidence="2" type="ORF">TCM_032418</name>
</gene>
<dbReference type="PANTHER" id="PTHR36617:SF5">
    <property type="entry name" value="OS05G0421675 PROTEIN"/>
    <property type="match status" value="1"/>
</dbReference>
<evidence type="ECO:0000259" key="1">
    <source>
        <dbReference type="Pfam" id="PF13966"/>
    </source>
</evidence>
<name>A0A061FA56_THECC</name>
<dbReference type="OMA" id="NADNANW"/>
<reference evidence="2 3" key="1">
    <citation type="journal article" date="2013" name="Genome Biol.">
        <title>The genome sequence of the most widely cultivated cacao type and its use to identify candidate genes regulating pod color.</title>
        <authorList>
            <person name="Motamayor J.C."/>
            <person name="Mockaitis K."/>
            <person name="Schmutz J."/>
            <person name="Haiminen N."/>
            <person name="Iii D.L."/>
            <person name="Cornejo O."/>
            <person name="Findley S.D."/>
            <person name="Zheng P."/>
            <person name="Utro F."/>
            <person name="Royaert S."/>
            <person name="Saski C."/>
            <person name="Jenkins J."/>
            <person name="Podicheti R."/>
            <person name="Zhao M."/>
            <person name="Scheffler B.E."/>
            <person name="Stack J.C."/>
            <person name="Feltus F.A."/>
            <person name="Mustiga G.M."/>
            <person name="Amores F."/>
            <person name="Phillips W."/>
            <person name="Marelli J.P."/>
            <person name="May G.D."/>
            <person name="Shapiro H."/>
            <person name="Ma J."/>
            <person name="Bustamante C.D."/>
            <person name="Schnell R.J."/>
            <person name="Main D."/>
            <person name="Gilbert D."/>
            <person name="Parida L."/>
            <person name="Kuhn D.N."/>
        </authorList>
    </citation>
    <scope>NUCLEOTIDE SEQUENCE [LARGE SCALE GENOMIC DNA]</scope>
    <source>
        <strain evidence="3">cv. Matina 1-6</strain>
    </source>
</reference>
<dbReference type="InParanoid" id="A0A061FA56"/>
<organism evidence="2 3">
    <name type="scientific">Theobroma cacao</name>
    <name type="common">Cacao</name>
    <name type="synonym">Cocoa</name>
    <dbReference type="NCBI Taxonomy" id="3641"/>
    <lineage>
        <taxon>Eukaryota</taxon>
        <taxon>Viridiplantae</taxon>
        <taxon>Streptophyta</taxon>
        <taxon>Embryophyta</taxon>
        <taxon>Tracheophyta</taxon>
        <taxon>Spermatophyta</taxon>
        <taxon>Magnoliopsida</taxon>
        <taxon>eudicotyledons</taxon>
        <taxon>Gunneridae</taxon>
        <taxon>Pentapetalae</taxon>
        <taxon>rosids</taxon>
        <taxon>malvids</taxon>
        <taxon>Malvales</taxon>
        <taxon>Malvaceae</taxon>
        <taxon>Byttnerioideae</taxon>
        <taxon>Theobroma</taxon>
    </lineage>
</organism>
<dbReference type="PANTHER" id="PTHR36617">
    <property type="entry name" value="PROTEIN, PUTATIVE-RELATED"/>
    <property type="match status" value="1"/>
</dbReference>
<dbReference type="HOGENOM" id="CLU_1247277_0_0_1"/>
<sequence length="222" mass="25464">MVFFGNGLNICFWHDGWMEEVPLKITFPRIYALSINKSGTVSEFGKWLNNKWLWEIKLKKRLFDWETKQWETLNTKINDILVDNSEKDKFIWKGSTNGVYSVKNFYRACVAGNNADNANWNAVWEGLAPLKVEMLCWLVLKGKLAVRAEFVKTLSPLMQSDGPSFPKKLHGGSSILFSRLIKFKTKVGKWNIVRYPRSGNNIADMLAKEGVGRTGDLFMVMS</sequence>
<dbReference type="AlphaFoldDB" id="A0A061FA56"/>
<proteinExistence type="predicted"/>
<dbReference type="eggNOG" id="ENOG502SX1E">
    <property type="taxonomic scope" value="Eukaryota"/>
</dbReference>